<accession>A0AAW2TD30</accession>
<reference evidence="2" key="1">
    <citation type="submission" date="2020-06" db="EMBL/GenBank/DDBJ databases">
        <authorList>
            <person name="Li T."/>
            <person name="Hu X."/>
            <person name="Zhang T."/>
            <person name="Song X."/>
            <person name="Zhang H."/>
            <person name="Dai N."/>
            <person name="Sheng W."/>
            <person name="Hou X."/>
            <person name="Wei L."/>
        </authorList>
    </citation>
    <scope>NUCLEOTIDE SEQUENCE</scope>
    <source>
        <strain evidence="2">KEN1</strain>
        <tissue evidence="2">Leaf</tissue>
    </source>
</reference>
<dbReference type="EMBL" id="JACGWN010000015">
    <property type="protein sequence ID" value="KAL0401521.1"/>
    <property type="molecule type" value="Genomic_DNA"/>
</dbReference>
<organism evidence="2">
    <name type="scientific">Sesamum latifolium</name>
    <dbReference type="NCBI Taxonomy" id="2727402"/>
    <lineage>
        <taxon>Eukaryota</taxon>
        <taxon>Viridiplantae</taxon>
        <taxon>Streptophyta</taxon>
        <taxon>Embryophyta</taxon>
        <taxon>Tracheophyta</taxon>
        <taxon>Spermatophyta</taxon>
        <taxon>Magnoliopsida</taxon>
        <taxon>eudicotyledons</taxon>
        <taxon>Gunneridae</taxon>
        <taxon>Pentapetalae</taxon>
        <taxon>asterids</taxon>
        <taxon>lamiids</taxon>
        <taxon>Lamiales</taxon>
        <taxon>Pedaliaceae</taxon>
        <taxon>Sesamum</taxon>
    </lineage>
</organism>
<gene>
    <name evidence="2" type="ORF">Slati_4182000</name>
</gene>
<feature type="region of interest" description="Disordered" evidence="1">
    <location>
        <begin position="29"/>
        <end position="48"/>
    </location>
</feature>
<name>A0AAW2TD30_9LAMI</name>
<evidence type="ECO:0000313" key="2">
    <source>
        <dbReference type="EMBL" id="KAL0401521.1"/>
    </source>
</evidence>
<protein>
    <submittedName>
        <fullName evidence="2">Uncharacterized protein</fullName>
    </submittedName>
</protein>
<evidence type="ECO:0000256" key="1">
    <source>
        <dbReference type="SAM" id="MobiDB-lite"/>
    </source>
</evidence>
<dbReference type="AlphaFoldDB" id="A0AAW2TD30"/>
<proteinExistence type="predicted"/>
<sequence length="122" mass="13719">MRFEEDFQDPGDETPYGLWLRDAVSTWGSSRKNTTAESHHQYRRADSNPVRGQTVFGEFRGCTGQAMSSFGRGKGADLEDWSWDVMQRGQQIETKVCSGEQTRPRKQGSGGTMFSHLSPLLV</sequence>
<comment type="caution">
    <text evidence="2">The sequence shown here is derived from an EMBL/GenBank/DDBJ whole genome shotgun (WGS) entry which is preliminary data.</text>
</comment>
<feature type="region of interest" description="Disordered" evidence="1">
    <location>
        <begin position="93"/>
        <end position="122"/>
    </location>
</feature>
<feature type="compositionally biased region" description="Basic and acidic residues" evidence="1">
    <location>
        <begin position="37"/>
        <end position="46"/>
    </location>
</feature>
<reference evidence="2" key="2">
    <citation type="journal article" date="2024" name="Plant">
        <title>Genomic evolution and insights into agronomic trait innovations of Sesamum species.</title>
        <authorList>
            <person name="Miao H."/>
            <person name="Wang L."/>
            <person name="Qu L."/>
            <person name="Liu H."/>
            <person name="Sun Y."/>
            <person name="Le M."/>
            <person name="Wang Q."/>
            <person name="Wei S."/>
            <person name="Zheng Y."/>
            <person name="Lin W."/>
            <person name="Duan Y."/>
            <person name="Cao H."/>
            <person name="Xiong S."/>
            <person name="Wang X."/>
            <person name="Wei L."/>
            <person name="Li C."/>
            <person name="Ma Q."/>
            <person name="Ju M."/>
            <person name="Zhao R."/>
            <person name="Li G."/>
            <person name="Mu C."/>
            <person name="Tian Q."/>
            <person name="Mei H."/>
            <person name="Zhang T."/>
            <person name="Gao T."/>
            <person name="Zhang H."/>
        </authorList>
    </citation>
    <scope>NUCLEOTIDE SEQUENCE</scope>
    <source>
        <strain evidence="2">KEN1</strain>
    </source>
</reference>